<proteinExistence type="predicted"/>
<name>A0AAD8K6E6_TARER</name>
<comment type="caution">
    <text evidence="1">The sequence shown here is derived from an EMBL/GenBank/DDBJ whole genome shotgun (WGS) entry which is preliminary data.</text>
</comment>
<gene>
    <name evidence="1" type="ORF">QVD17_31851</name>
</gene>
<sequence length="71" mass="7897">MATRVFIGEMVKEVGAMMNAMHDGESVGRETTTYTVSLRLDAMAANKVADKHDEVCCLDWSNEWISNQIST</sequence>
<dbReference type="EMBL" id="JAUHHV010000008">
    <property type="protein sequence ID" value="KAK1416063.1"/>
    <property type="molecule type" value="Genomic_DNA"/>
</dbReference>
<organism evidence="1 2">
    <name type="scientific">Tagetes erecta</name>
    <name type="common">African marigold</name>
    <dbReference type="NCBI Taxonomy" id="13708"/>
    <lineage>
        <taxon>Eukaryota</taxon>
        <taxon>Viridiplantae</taxon>
        <taxon>Streptophyta</taxon>
        <taxon>Embryophyta</taxon>
        <taxon>Tracheophyta</taxon>
        <taxon>Spermatophyta</taxon>
        <taxon>Magnoliopsida</taxon>
        <taxon>eudicotyledons</taxon>
        <taxon>Gunneridae</taxon>
        <taxon>Pentapetalae</taxon>
        <taxon>asterids</taxon>
        <taxon>campanulids</taxon>
        <taxon>Asterales</taxon>
        <taxon>Asteraceae</taxon>
        <taxon>Asteroideae</taxon>
        <taxon>Heliantheae alliance</taxon>
        <taxon>Tageteae</taxon>
        <taxon>Tagetes</taxon>
    </lineage>
</organism>
<evidence type="ECO:0000313" key="1">
    <source>
        <dbReference type="EMBL" id="KAK1416063.1"/>
    </source>
</evidence>
<evidence type="ECO:0000313" key="2">
    <source>
        <dbReference type="Proteomes" id="UP001229421"/>
    </source>
</evidence>
<accession>A0AAD8K6E6</accession>
<keyword evidence="2" id="KW-1185">Reference proteome</keyword>
<dbReference type="Proteomes" id="UP001229421">
    <property type="component" value="Unassembled WGS sequence"/>
</dbReference>
<dbReference type="AlphaFoldDB" id="A0AAD8K6E6"/>
<reference evidence="1" key="1">
    <citation type="journal article" date="2023" name="bioRxiv">
        <title>Improved chromosome-level genome assembly for marigold (Tagetes erecta).</title>
        <authorList>
            <person name="Jiang F."/>
            <person name="Yuan L."/>
            <person name="Wang S."/>
            <person name="Wang H."/>
            <person name="Xu D."/>
            <person name="Wang A."/>
            <person name="Fan W."/>
        </authorList>
    </citation>
    <scope>NUCLEOTIDE SEQUENCE</scope>
    <source>
        <strain evidence="1">WSJ</strain>
        <tissue evidence="1">Leaf</tissue>
    </source>
</reference>
<protein>
    <submittedName>
        <fullName evidence="1">Uncharacterized protein</fullName>
    </submittedName>
</protein>